<dbReference type="RefSeq" id="XP_028925767.1">
    <property type="nucleotide sequence ID" value="XM_029069934.2"/>
</dbReference>
<keyword evidence="7" id="KW-1133">Transmembrane helix</keyword>
<dbReference type="SMART" id="SM00408">
    <property type="entry name" value="IGc2"/>
    <property type="match status" value="1"/>
</dbReference>
<evidence type="ECO:0000256" key="1">
    <source>
        <dbReference type="ARBA" id="ARBA00022614"/>
    </source>
</evidence>
<dbReference type="InParanoid" id="F7FB31"/>
<keyword evidence="4" id="KW-1015">Disulfide bond</keyword>
<keyword evidence="7" id="KW-0472">Membrane</keyword>
<dbReference type="FunFam" id="3.80.10.10:FF:000301">
    <property type="entry name" value="leucine-rich repeat neuronal protein 2"/>
    <property type="match status" value="1"/>
</dbReference>
<organism evidence="9 10">
    <name type="scientific">Ornithorhynchus anatinus</name>
    <name type="common">Duckbill platypus</name>
    <dbReference type="NCBI Taxonomy" id="9258"/>
    <lineage>
        <taxon>Eukaryota</taxon>
        <taxon>Metazoa</taxon>
        <taxon>Chordata</taxon>
        <taxon>Craniata</taxon>
        <taxon>Vertebrata</taxon>
        <taxon>Euteleostomi</taxon>
        <taxon>Mammalia</taxon>
        <taxon>Monotremata</taxon>
        <taxon>Ornithorhynchidae</taxon>
        <taxon>Ornithorhynchus</taxon>
    </lineage>
</organism>
<proteinExistence type="predicted"/>
<dbReference type="Gene3D" id="3.80.10.10">
    <property type="entry name" value="Ribonuclease Inhibitor"/>
    <property type="match status" value="2"/>
</dbReference>
<accession>F7FB31</accession>
<dbReference type="InterPro" id="IPR013098">
    <property type="entry name" value="Ig_I-set"/>
</dbReference>
<dbReference type="Proteomes" id="UP000002279">
    <property type="component" value="Chromosome 7"/>
</dbReference>
<dbReference type="SUPFAM" id="SSF52058">
    <property type="entry name" value="L domain-like"/>
    <property type="match status" value="1"/>
</dbReference>
<dbReference type="InterPro" id="IPR001611">
    <property type="entry name" value="Leu-rich_rpt"/>
</dbReference>
<keyword evidence="3" id="KW-0677">Repeat</keyword>
<feature type="transmembrane region" description="Helical" evidence="7">
    <location>
        <begin position="57"/>
        <end position="78"/>
    </location>
</feature>
<dbReference type="SUPFAM" id="SSF48726">
    <property type="entry name" value="Immunoglobulin"/>
    <property type="match status" value="1"/>
</dbReference>
<dbReference type="HOGENOM" id="CLU_000288_18_18_1"/>
<name>F7FB31_ORNAN</name>
<dbReference type="FunCoup" id="F7FB31">
    <property type="interactions" value="76"/>
</dbReference>
<evidence type="ECO:0000259" key="8">
    <source>
        <dbReference type="PROSITE" id="PS50835"/>
    </source>
</evidence>
<dbReference type="PROSITE" id="PS51450">
    <property type="entry name" value="LRR"/>
    <property type="match status" value="1"/>
</dbReference>
<dbReference type="InterPro" id="IPR000483">
    <property type="entry name" value="Cys-rich_flank_reg_C"/>
</dbReference>
<dbReference type="GO" id="GO:0038023">
    <property type="term" value="F:signaling receptor activity"/>
    <property type="evidence" value="ECO:0000318"/>
    <property type="project" value="GO_Central"/>
</dbReference>
<dbReference type="InterPro" id="IPR032675">
    <property type="entry name" value="LRR_dom_sf"/>
</dbReference>
<keyword evidence="5" id="KW-0325">Glycoprotein</keyword>
<dbReference type="Bgee" id="ENSOANG00000013466">
    <property type="expression patterns" value="Expressed in cerebellum and 3 other cell types or tissues"/>
</dbReference>
<dbReference type="eggNOG" id="KOG0619">
    <property type="taxonomic scope" value="Eukaryota"/>
</dbReference>
<dbReference type="PANTHER" id="PTHR24373:SF162">
    <property type="entry name" value="LEUCINE-RICH REPEAT NEURONAL PROTEIN 2"/>
    <property type="match status" value="1"/>
</dbReference>
<dbReference type="InterPro" id="IPR003591">
    <property type="entry name" value="Leu-rich_rpt_typical-subtyp"/>
</dbReference>
<dbReference type="OrthoDB" id="635273at2759"/>
<dbReference type="STRING" id="9258.ENSOANP00000021249"/>
<evidence type="ECO:0000256" key="3">
    <source>
        <dbReference type="ARBA" id="ARBA00022737"/>
    </source>
</evidence>
<dbReference type="InterPro" id="IPR013783">
    <property type="entry name" value="Ig-like_fold"/>
</dbReference>
<keyword evidence="1" id="KW-0433">Leucine-rich repeat</keyword>
<feature type="region of interest" description="Disordered" evidence="6">
    <location>
        <begin position="1"/>
        <end position="43"/>
    </location>
</feature>
<dbReference type="RefSeq" id="XP_028925768.1">
    <property type="nucleotide sequence ID" value="XM_029069935.1"/>
</dbReference>
<evidence type="ECO:0000256" key="2">
    <source>
        <dbReference type="ARBA" id="ARBA00022729"/>
    </source>
</evidence>
<keyword evidence="10" id="KW-1185">Reference proteome</keyword>
<dbReference type="InterPro" id="IPR050328">
    <property type="entry name" value="Dev_Immune_Receptor"/>
</dbReference>
<dbReference type="InterPro" id="IPR003598">
    <property type="entry name" value="Ig_sub2"/>
</dbReference>
<dbReference type="Pfam" id="PF13855">
    <property type="entry name" value="LRR_8"/>
    <property type="match status" value="4"/>
</dbReference>
<evidence type="ECO:0000256" key="5">
    <source>
        <dbReference type="ARBA" id="ARBA00023180"/>
    </source>
</evidence>
<dbReference type="InterPro" id="IPR007110">
    <property type="entry name" value="Ig-like_dom"/>
</dbReference>
<evidence type="ECO:0000256" key="7">
    <source>
        <dbReference type="SAM" id="Phobius"/>
    </source>
</evidence>
<dbReference type="GeneID" id="100075605"/>
<dbReference type="PROSITE" id="PS50835">
    <property type="entry name" value="IG_LIKE"/>
    <property type="match status" value="1"/>
</dbReference>
<keyword evidence="2" id="KW-0732">Signal</keyword>
<dbReference type="FunFam" id="2.60.40.10:FF:000887">
    <property type="entry name" value="leucine-rich repeat neuronal protein 2"/>
    <property type="match status" value="1"/>
</dbReference>
<dbReference type="FunFam" id="3.80.10.10:FF:000522">
    <property type="entry name" value="Leucine rich repeat neuronal 2"/>
    <property type="match status" value="1"/>
</dbReference>
<dbReference type="PANTHER" id="PTHR24373">
    <property type="entry name" value="SLIT RELATED LEUCINE-RICH REPEAT NEURONAL PROTEIN"/>
    <property type="match status" value="1"/>
</dbReference>
<dbReference type="KEGG" id="oaa:100075605"/>
<evidence type="ECO:0000256" key="6">
    <source>
        <dbReference type="SAM" id="MobiDB-lite"/>
    </source>
</evidence>
<evidence type="ECO:0000313" key="10">
    <source>
        <dbReference type="Proteomes" id="UP000002279"/>
    </source>
</evidence>
<dbReference type="GeneTree" id="ENSGT00940000161204"/>
<dbReference type="CTD" id="10446"/>
<dbReference type="Pfam" id="PF07679">
    <property type="entry name" value="I-set"/>
    <property type="match status" value="1"/>
</dbReference>
<dbReference type="SMART" id="SM00082">
    <property type="entry name" value="LRRCT"/>
    <property type="match status" value="1"/>
</dbReference>
<feature type="compositionally biased region" description="Low complexity" evidence="6">
    <location>
        <begin position="18"/>
        <end position="29"/>
    </location>
</feature>
<dbReference type="InterPro" id="IPR003599">
    <property type="entry name" value="Ig_sub"/>
</dbReference>
<dbReference type="AlphaFoldDB" id="F7FB31"/>
<dbReference type="SMART" id="SM00409">
    <property type="entry name" value="IG"/>
    <property type="match status" value="1"/>
</dbReference>
<dbReference type="Gene3D" id="2.60.40.10">
    <property type="entry name" value="Immunoglobulins"/>
    <property type="match status" value="1"/>
</dbReference>
<dbReference type="Ensembl" id="ENSOANT00000021252.3">
    <property type="protein sequence ID" value="ENSOANP00000021249.3"/>
    <property type="gene ID" value="ENSOANG00000013466.3"/>
</dbReference>
<dbReference type="SMART" id="SM00369">
    <property type="entry name" value="LRR_TYP"/>
    <property type="match status" value="10"/>
</dbReference>
<dbReference type="OMA" id="LPAWAFW"/>
<protein>
    <submittedName>
        <fullName evidence="9">Leucine rich repeat neuronal 2</fullName>
    </submittedName>
</protein>
<reference evidence="9" key="3">
    <citation type="submission" date="2025-09" db="UniProtKB">
        <authorList>
            <consortium name="Ensembl"/>
        </authorList>
    </citation>
    <scope>IDENTIFICATION</scope>
    <source>
        <strain evidence="9">Glennie</strain>
    </source>
</reference>
<reference evidence="9 10" key="1">
    <citation type="journal article" date="2008" name="Nature">
        <title>Genome analysis of the platypus reveals unique signatures of evolution.</title>
        <authorList>
            <person name="Warren W.C."/>
            <person name="Hillier L.W."/>
            <person name="Marshall Graves J.A."/>
            <person name="Birney E."/>
            <person name="Ponting C.P."/>
            <person name="Grutzner F."/>
            <person name="Belov K."/>
            <person name="Miller W."/>
            <person name="Clarke L."/>
            <person name="Chinwalla A.T."/>
            <person name="Yang S.P."/>
            <person name="Heger A."/>
            <person name="Locke D.P."/>
            <person name="Miethke P."/>
            <person name="Waters P.D."/>
            <person name="Veyrunes F."/>
            <person name="Fulton L."/>
            <person name="Fulton B."/>
            <person name="Graves T."/>
            <person name="Wallis J."/>
            <person name="Puente X.S."/>
            <person name="Lopez-Otin C."/>
            <person name="Ordonez G.R."/>
            <person name="Eichler E.E."/>
            <person name="Chen L."/>
            <person name="Cheng Z."/>
            <person name="Deakin J.E."/>
            <person name="Alsop A."/>
            <person name="Thompson K."/>
            <person name="Kirby P."/>
            <person name="Papenfuss A.T."/>
            <person name="Wakefield M.J."/>
            <person name="Olender T."/>
            <person name="Lancet D."/>
            <person name="Huttley G.A."/>
            <person name="Smit A.F."/>
            <person name="Pask A."/>
            <person name="Temple-Smith P."/>
            <person name="Batzer M.A."/>
            <person name="Walker J.A."/>
            <person name="Konkel M.K."/>
            <person name="Harris R.S."/>
            <person name="Whittington C.M."/>
            <person name="Wong E.S."/>
            <person name="Gemmell N.J."/>
            <person name="Buschiazzo E."/>
            <person name="Vargas Jentzsch I.M."/>
            <person name="Merkel A."/>
            <person name="Schmitz J."/>
            <person name="Zemann A."/>
            <person name="Churakov G."/>
            <person name="Kriegs J.O."/>
            <person name="Brosius J."/>
            <person name="Murchison E.P."/>
            <person name="Sachidanandam R."/>
            <person name="Smith C."/>
            <person name="Hannon G.J."/>
            <person name="Tsend-Ayush E."/>
            <person name="McMillan D."/>
            <person name="Attenborough R."/>
            <person name="Rens W."/>
            <person name="Ferguson-Smith M."/>
            <person name="Lefevre C.M."/>
            <person name="Sharp J.A."/>
            <person name="Nicholas K.R."/>
            <person name="Ray D.A."/>
            <person name="Kube M."/>
            <person name="Reinhardt R."/>
            <person name="Pringle T.H."/>
            <person name="Taylor J."/>
            <person name="Jones R.C."/>
            <person name="Nixon B."/>
            <person name="Dacheux J.L."/>
            <person name="Niwa H."/>
            <person name="Sekita Y."/>
            <person name="Huang X."/>
            <person name="Stark A."/>
            <person name="Kheradpour P."/>
            <person name="Kellis M."/>
            <person name="Flicek P."/>
            <person name="Chen Y."/>
            <person name="Webber C."/>
            <person name="Hardison R."/>
            <person name="Nelson J."/>
            <person name="Hallsworth-Pepin K."/>
            <person name="Delehaunty K."/>
            <person name="Markovic C."/>
            <person name="Minx P."/>
            <person name="Feng Y."/>
            <person name="Kremitzki C."/>
            <person name="Mitreva M."/>
            <person name="Glasscock J."/>
            <person name="Wylie T."/>
            <person name="Wohldmann P."/>
            <person name="Thiru P."/>
            <person name="Nhan M.N."/>
            <person name="Pohl C.S."/>
            <person name="Smith S.M."/>
            <person name="Hou S."/>
            <person name="Nefedov M."/>
            <person name="de Jong P.J."/>
            <person name="Renfree M.B."/>
            <person name="Mardis E.R."/>
            <person name="Wilson R.K."/>
        </authorList>
    </citation>
    <scope>NUCLEOTIDE SEQUENCE [LARGE SCALE GENOMIC DNA]</scope>
    <source>
        <strain evidence="9 10">Glennie</strain>
    </source>
</reference>
<gene>
    <name evidence="9" type="primary">LRRN2</name>
</gene>
<dbReference type="GO" id="GO:0005886">
    <property type="term" value="C:plasma membrane"/>
    <property type="evidence" value="ECO:0000318"/>
    <property type="project" value="GO_Central"/>
</dbReference>
<feature type="domain" description="Ig-like" evidence="8">
    <location>
        <begin position="475"/>
        <end position="564"/>
    </location>
</feature>
<reference evidence="9" key="2">
    <citation type="submission" date="2025-08" db="UniProtKB">
        <authorList>
            <consortium name="Ensembl"/>
        </authorList>
    </citation>
    <scope>IDENTIFICATION</scope>
    <source>
        <strain evidence="9">Glennie</strain>
    </source>
</reference>
<sequence length="777" mass="84351">MTASQGEPGAPQPPEGTPPSLGAAAARGVGPAGAEGPGRRLPVVLGQPRGPGMRPLFGVWLMLWAVAAGAAGVPVVPWRVPCPLRCACQIRPWYTPRSAYREAATVDCNDLFLSVVPPGLPAGTQTLLLQSNNIARVRPSELAHLSNLTELDLSQNSFADARGLGLQALPQLLSLHLEENQLAQLGDHSFAGLARLQELYLNHNRLRRIAPRAFSGLGSLLRLHLNSNLLRRVDGRWFEALPSLEILTLGGNKVDALGDGTFRPLSGLRSLVLAGMALREVSDRALEGLRGLESLSLYDNQLARVPKRALERVPGLKFLDLNKNPLARVRPGDFADMLHLKELGLNNMEELVSIDQLALVNLPELTKLDVTNNPRLSFVHPRAFHRLPRMESLMLNHNALSALHRQTVDALPGLQEIGLHGNPLRCDCVIRWVNTSRNHVRFLEPQATLCAEPPDLRRRPLRDVPFRDMAGRCLPLISPRSFPARLRAARGQSLALHCRALAEPEPEIYWVTPAGVRLAAPGRAGRYRVLAEGTLEIRRVTEEEAGLYTCVAQNLLGADTRSISLAVERAAPGGAGGRGGEGRGGGQGRLELWVREAHPYRVLLAWPPCPNAVAANLTWSSFSFRHGPGAGSWARLPRGKLSYNVTRLRPDTEYWACLHVAFADAQTRAACVSARTTEAATRLWVSGCQPGLLAALALSGLLLAAGLAGRWGLGPAGILGPRRPEGWQPPLPFWAPWGRGPRSMRVVYPPCVQHWDPGRKDGRLPEVEAVLAGATDS</sequence>
<evidence type="ECO:0000256" key="4">
    <source>
        <dbReference type="ARBA" id="ARBA00023157"/>
    </source>
</evidence>
<dbReference type="InterPro" id="IPR036179">
    <property type="entry name" value="Ig-like_dom_sf"/>
</dbReference>
<keyword evidence="7" id="KW-0812">Transmembrane</keyword>
<evidence type="ECO:0000313" key="9">
    <source>
        <dbReference type="Ensembl" id="ENSOANP00000021249.3"/>
    </source>
</evidence>